<evidence type="ECO:0000313" key="3">
    <source>
        <dbReference type="Proteomes" id="UP000185669"/>
    </source>
</evidence>
<dbReference type="Gene3D" id="2.60.120.380">
    <property type="match status" value="1"/>
</dbReference>
<keyword evidence="1" id="KW-0472">Membrane</keyword>
<evidence type="ECO:0000256" key="1">
    <source>
        <dbReference type="SAM" id="Phobius"/>
    </source>
</evidence>
<dbReference type="AlphaFoldDB" id="A0A1N7C9S4"/>
<proteinExistence type="predicted"/>
<reference evidence="3" key="1">
    <citation type="submission" date="2017-01" db="EMBL/GenBank/DDBJ databases">
        <authorList>
            <person name="Varghese N."/>
            <person name="Submissions S."/>
        </authorList>
    </citation>
    <scope>NUCLEOTIDE SEQUENCE [LARGE SCALE GENOMIC DNA]</scope>
    <source>
        <strain evidence="3">ATCC 700103</strain>
    </source>
</reference>
<evidence type="ECO:0000313" key="2">
    <source>
        <dbReference type="EMBL" id="SIR60358.1"/>
    </source>
</evidence>
<keyword evidence="3" id="KW-1185">Reference proteome</keyword>
<organism evidence="2 3">
    <name type="scientific">Halanaerobium kushneri</name>
    <dbReference type="NCBI Taxonomy" id="56779"/>
    <lineage>
        <taxon>Bacteria</taxon>
        <taxon>Bacillati</taxon>
        <taxon>Bacillota</taxon>
        <taxon>Clostridia</taxon>
        <taxon>Halanaerobiales</taxon>
        <taxon>Halanaerobiaceae</taxon>
        <taxon>Halanaerobium</taxon>
    </lineage>
</organism>
<sequence length="234" mass="27009">MKILINSFSIVFILLILILSLKLTALAHIPIDTSAPATKVNPIFVEDHQISWAAYNQLDSAGDVDYYHFQAEQGEEIYFSLVIPQIERYQDFRPDVALIGPGLESNYAGYDPNYIISILKLEADKNIIIVRDDQANPEIFFEPFTMTSYWRRQQFSIPAPAAGTYYLAVFSAEQQQGKYTLAIGRREVWTFSDLIRMPKIWWDTRIFVEKESSTYLILAFIIAVTAFMVYKFIF</sequence>
<feature type="transmembrane region" description="Helical" evidence="1">
    <location>
        <begin position="215"/>
        <end position="233"/>
    </location>
</feature>
<dbReference type="RefSeq" id="WP_076546245.1">
    <property type="nucleotide sequence ID" value="NZ_FTNC01000044.1"/>
</dbReference>
<protein>
    <submittedName>
        <fullName evidence="2">Uncharacterized protein</fullName>
    </submittedName>
</protein>
<dbReference type="EMBL" id="FTNC01000044">
    <property type="protein sequence ID" value="SIR60358.1"/>
    <property type="molecule type" value="Genomic_DNA"/>
</dbReference>
<keyword evidence="1" id="KW-0812">Transmembrane</keyword>
<dbReference type="OrthoDB" id="2380953at2"/>
<gene>
    <name evidence="2" type="ORF">SAMN05421834_1445</name>
</gene>
<keyword evidence="1" id="KW-1133">Transmembrane helix</keyword>
<accession>A0A1N7C9S4</accession>
<dbReference type="STRING" id="56779.SAMN05421834_1445"/>
<name>A0A1N7C9S4_9FIRM</name>
<dbReference type="Proteomes" id="UP000185669">
    <property type="component" value="Unassembled WGS sequence"/>
</dbReference>